<comment type="caution">
    <text evidence="1">The sequence shown here is derived from an EMBL/GenBank/DDBJ whole genome shotgun (WGS) entry which is preliminary data.</text>
</comment>
<accession>A0A9D4C7J7</accession>
<keyword evidence="2" id="KW-1185">Reference proteome</keyword>
<reference evidence="1" key="1">
    <citation type="journal article" date="2019" name="bioRxiv">
        <title>The Genome of the Zebra Mussel, Dreissena polymorpha: A Resource for Invasive Species Research.</title>
        <authorList>
            <person name="McCartney M.A."/>
            <person name="Auch B."/>
            <person name="Kono T."/>
            <person name="Mallez S."/>
            <person name="Zhang Y."/>
            <person name="Obille A."/>
            <person name="Becker A."/>
            <person name="Abrahante J.E."/>
            <person name="Garbe J."/>
            <person name="Badalamenti J.P."/>
            <person name="Herman A."/>
            <person name="Mangelson H."/>
            <person name="Liachko I."/>
            <person name="Sullivan S."/>
            <person name="Sone E.D."/>
            <person name="Koren S."/>
            <person name="Silverstein K.A.T."/>
            <person name="Beckman K.B."/>
            <person name="Gohl D.M."/>
        </authorList>
    </citation>
    <scope>NUCLEOTIDE SEQUENCE</scope>
    <source>
        <strain evidence="1">Duluth1</strain>
        <tissue evidence="1">Whole animal</tissue>
    </source>
</reference>
<gene>
    <name evidence="1" type="ORF">DPMN_061496</name>
</gene>
<reference evidence="1" key="2">
    <citation type="submission" date="2020-11" db="EMBL/GenBank/DDBJ databases">
        <authorList>
            <person name="McCartney M.A."/>
            <person name="Auch B."/>
            <person name="Kono T."/>
            <person name="Mallez S."/>
            <person name="Becker A."/>
            <person name="Gohl D.M."/>
            <person name="Silverstein K.A.T."/>
            <person name="Koren S."/>
            <person name="Bechman K.B."/>
            <person name="Herman A."/>
            <person name="Abrahante J.E."/>
            <person name="Garbe J."/>
        </authorList>
    </citation>
    <scope>NUCLEOTIDE SEQUENCE</scope>
    <source>
        <strain evidence="1">Duluth1</strain>
        <tissue evidence="1">Whole animal</tissue>
    </source>
</reference>
<name>A0A9D4C7J7_DREPO</name>
<dbReference type="AlphaFoldDB" id="A0A9D4C7J7"/>
<organism evidence="1 2">
    <name type="scientific">Dreissena polymorpha</name>
    <name type="common">Zebra mussel</name>
    <name type="synonym">Mytilus polymorpha</name>
    <dbReference type="NCBI Taxonomy" id="45954"/>
    <lineage>
        <taxon>Eukaryota</taxon>
        <taxon>Metazoa</taxon>
        <taxon>Spiralia</taxon>
        <taxon>Lophotrochozoa</taxon>
        <taxon>Mollusca</taxon>
        <taxon>Bivalvia</taxon>
        <taxon>Autobranchia</taxon>
        <taxon>Heteroconchia</taxon>
        <taxon>Euheterodonta</taxon>
        <taxon>Imparidentia</taxon>
        <taxon>Neoheterodontei</taxon>
        <taxon>Myida</taxon>
        <taxon>Dreissenoidea</taxon>
        <taxon>Dreissenidae</taxon>
        <taxon>Dreissena</taxon>
    </lineage>
</organism>
<dbReference type="EMBL" id="JAIWYP010000013">
    <property type="protein sequence ID" value="KAH3718690.1"/>
    <property type="molecule type" value="Genomic_DNA"/>
</dbReference>
<sequence length="85" mass="9838">MHDIVWPPWRDYLVVENRTETLNTVIQSIGDAGTFKDNYLRLANSVLSIVWPHLKSEVKVNEETSEELIMELLAISQVKIERDLS</sequence>
<proteinExistence type="predicted"/>
<evidence type="ECO:0000313" key="2">
    <source>
        <dbReference type="Proteomes" id="UP000828390"/>
    </source>
</evidence>
<protein>
    <submittedName>
        <fullName evidence="1">Uncharacterized protein</fullName>
    </submittedName>
</protein>
<evidence type="ECO:0000313" key="1">
    <source>
        <dbReference type="EMBL" id="KAH3718690.1"/>
    </source>
</evidence>
<dbReference type="Proteomes" id="UP000828390">
    <property type="component" value="Unassembled WGS sequence"/>
</dbReference>